<protein>
    <submittedName>
        <fullName evidence="2">Uncharacterized protein</fullName>
    </submittedName>
</protein>
<keyword evidence="3" id="KW-1185">Reference proteome</keyword>
<sequence length="199" mass="22355">MLDEKLPDDVKNLRPRKLRLSKDAERLLAGVTEAEADPKRQQRASGLRPNADSVNAARCVGCGQIEYITREYCRCGHYLAGQIEDEYLAWEQNLAETHERLVEEAEQRMKPVRWAASISFPFLLWPPLQLLLYGEGMPFSTWLWIIPGAAILGLFAVAEKLISAKRDASALEVQTASFEGFLNERLQMGNGASFQMGAE</sequence>
<organism evidence="2 3">
    <name type="scientific">Pseudaestuariivita atlantica</name>
    <dbReference type="NCBI Taxonomy" id="1317121"/>
    <lineage>
        <taxon>Bacteria</taxon>
        <taxon>Pseudomonadati</taxon>
        <taxon>Pseudomonadota</taxon>
        <taxon>Alphaproteobacteria</taxon>
        <taxon>Rhodobacterales</taxon>
        <taxon>Paracoccaceae</taxon>
        <taxon>Pseudaestuariivita</taxon>
    </lineage>
</organism>
<dbReference type="OrthoDB" id="7838544at2"/>
<gene>
    <name evidence="2" type="ORF">ATO11_13320</name>
</gene>
<keyword evidence="1" id="KW-0812">Transmembrane</keyword>
<keyword evidence="1" id="KW-0472">Membrane</keyword>
<evidence type="ECO:0000256" key="1">
    <source>
        <dbReference type="SAM" id="Phobius"/>
    </source>
</evidence>
<feature type="transmembrane region" description="Helical" evidence="1">
    <location>
        <begin position="139"/>
        <end position="158"/>
    </location>
</feature>
<accession>A0A0L1JNU7</accession>
<dbReference type="STRING" id="1317121.ATO11_13320"/>
<dbReference type="EMBL" id="AQQZ01000005">
    <property type="protein sequence ID" value="KNG93402.1"/>
    <property type="molecule type" value="Genomic_DNA"/>
</dbReference>
<reference evidence="2 3" key="1">
    <citation type="journal article" date="2015" name="Int. J. Syst. Evol. Microbiol.">
        <title>Aestuariivita atlantica sp. nov., isolated from deep sea sediment of the Atlantic Ocean.</title>
        <authorList>
            <person name="Li G."/>
            <person name="Lai Q."/>
            <person name="Du Y."/>
            <person name="Liu X."/>
            <person name="Sun F."/>
            <person name="Shao Z."/>
        </authorList>
    </citation>
    <scope>NUCLEOTIDE SEQUENCE [LARGE SCALE GENOMIC DNA]</scope>
    <source>
        <strain evidence="2 3">22II-S11-z3</strain>
    </source>
</reference>
<evidence type="ECO:0000313" key="2">
    <source>
        <dbReference type="EMBL" id="KNG93402.1"/>
    </source>
</evidence>
<keyword evidence="1" id="KW-1133">Transmembrane helix</keyword>
<evidence type="ECO:0000313" key="3">
    <source>
        <dbReference type="Proteomes" id="UP000036938"/>
    </source>
</evidence>
<name>A0A0L1JNU7_9RHOB</name>
<dbReference type="Proteomes" id="UP000036938">
    <property type="component" value="Unassembled WGS sequence"/>
</dbReference>
<dbReference type="RefSeq" id="WP_050531374.1">
    <property type="nucleotide sequence ID" value="NZ_AQQZ01000005.1"/>
</dbReference>
<proteinExistence type="predicted"/>
<comment type="caution">
    <text evidence="2">The sequence shown here is derived from an EMBL/GenBank/DDBJ whole genome shotgun (WGS) entry which is preliminary data.</text>
</comment>
<dbReference type="AlphaFoldDB" id="A0A0L1JNU7"/>